<dbReference type="AlphaFoldDB" id="A0A0U0UFV1"/>
<evidence type="ECO:0000313" key="3">
    <source>
        <dbReference type="Proteomes" id="UP000038802"/>
    </source>
</evidence>
<dbReference type="Proteomes" id="UP000038802">
    <property type="component" value="Unassembled WGS sequence"/>
</dbReference>
<sequence>MAVCGARNSVSDAICGSGSAARSILPCAVIGISSSTT</sequence>
<reference evidence="1" key="2">
    <citation type="submission" date="2015-03" db="EMBL/GenBank/DDBJ databases">
        <authorList>
            <person name="Murphy D."/>
        </authorList>
    </citation>
    <scope>NUCLEOTIDE SEQUENCE [LARGE SCALE GENOMIC DNA]</scope>
    <source>
        <strain evidence="1">K00500041</strain>
    </source>
</reference>
<dbReference type="EMBL" id="CSAE01000424">
    <property type="protein sequence ID" value="COW27536.1"/>
    <property type="molecule type" value="Genomic_DNA"/>
</dbReference>
<evidence type="ECO:0000313" key="1">
    <source>
        <dbReference type="EMBL" id="COW27536.1"/>
    </source>
</evidence>
<proteinExistence type="predicted"/>
<accession>A0A0U0UFV1</accession>
<gene>
    <name evidence="1" type="ORF">ERS007703_03249</name>
    <name evidence="2" type="ORF">ERS007739_03889</name>
</gene>
<reference evidence="3 4" key="1">
    <citation type="submission" date="2015-03" db="EMBL/GenBank/DDBJ databases">
        <authorList>
            <consortium name="Pathogen Informatics"/>
        </authorList>
    </citation>
    <scope>NUCLEOTIDE SEQUENCE [LARGE SCALE GENOMIC DNA]</scope>
    <source>
        <strain evidence="3">K00500041</strain>
        <strain evidence="4">N09902308</strain>
    </source>
</reference>
<organism evidence="1 3">
    <name type="scientific">Mycobacterium tuberculosis</name>
    <dbReference type="NCBI Taxonomy" id="1773"/>
    <lineage>
        <taxon>Bacteria</taxon>
        <taxon>Bacillati</taxon>
        <taxon>Actinomycetota</taxon>
        <taxon>Actinomycetes</taxon>
        <taxon>Mycobacteriales</taxon>
        <taxon>Mycobacteriaceae</taxon>
        <taxon>Mycobacterium</taxon>
        <taxon>Mycobacterium tuberculosis complex</taxon>
    </lineage>
</organism>
<evidence type="ECO:0000313" key="2">
    <source>
        <dbReference type="EMBL" id="COZ55823.1"/>
    </source>
</evidence>
<name>A0A0U0UFV1_MYCTX</name>
<dbReference type="EMBL" id="CSBK01002171">
    <property type="protein sequence ID" value="COZ55823.1"/>
    <property type="molecule type" value="Genomic_DNA"/>
</dbReference>
<protein>
    <submittedName>
        <fullName evidence="1">Uncharacterized protein</fullName>
    </submittedName>
</protein>
<dbReference type="Proteomes" id="UP000039021">
    <property type="component" value="Unassembled WGS sequence"/>
</dbReference>
<reference evidence="2" key="3">
    <citation type="submission" date="2015-03" db="EMBL/GenBank/DDBJ databases">
        <authorList>
            <consortium name="Pathogen Informatics"/>
            <person name="Murphy D."/>
        </authorList>
    </citation>
    <scope>NUCLEOTIDE SEQUENCE</scope>
    <source>
        <strain evidence="2">N09902308</strain>
    </source>
</reference>
<evidence type="ECO:0000313" key="4">
    <source>
        <dbReference type="Proteomes" id="UP000039021"/>
    </source>
</evidence>